<keyword evidence="2" id="KW-0812">Transmembrane</keyword>
<accession>A0A6I4SV18</accession>
<comment type="caution">
    <text evidence="3">The sequence shown here is derived from an EMBL/GenBank/DDBJ whole genome shotgun (WGS) entry which is preliminary data.</text>
</comment>
<keyword evidence="2" id="KW-1133">Transmembrane helix</keyword>
<dbReference type="OrthoDB" id="7390536at2"/>
<proteinExistence type="predicted"/>
<dbReference type="Gene3D" id="3.30.1150.10">
    <property type="match status" value="1"/>
</dbReference>
<dbReference type="AlphaFoldDB" id="A0A6I4SV18"/>
<evidence type="ECO:0000256" key="1">
    <source>
        <dbReference type="SAM" id="MobiDB-lite"/>
    </source>
</evidence>
<feature type="compositionally biased region" description="Basic and acidic residues" evidence="1">
    <location>
        <begin position="80"/>
        <end position="89"/>
    </location>
</feature>
<protein>
    <recommendedName>
        <fullName evidence="5">Protein TonB</fullName>
    </recommendedName>
</protein>
<dbReference type="EMBL" id="WTYM01000031">
    <property type="protein sequence ID" value="MXO58927.1"/>
    <property type="molecule type" value="Genomic_DNA"/>
</dbReference>
<dbReference type="Proteomes" id="UP000433652">
    <property type="component" value="Unassembled WGS sequence"/>
</dbReference>
<feature type="compositionally biased region" description="Gly residues" evidence="1">
    <location>
        <begin position="122"/>
        <end position="147"/>
    </location>
</feature>
<keyword evidence="2" id="KW-0472">Membrane</keyword>
<evidence type="ECO:0008006" key="5">
    <source>
        <dbReference type="Google" id="ProtNLM"/>
    </source>
</evidence>
<evidence type="ECO:0000313" key="4">
    <source>
        <dbReference type="Proteomes" id="UP000433652"/>
    </source>
</evidence>
<reference evidence="3 4" key="1">
    <citation type="submission" date="2019-12" db="EMBL/GenBank/DDBJ databases">
        <title>Genomic-based taxomic classification of the family Erythrobacteraceae.</title>
        <authorList>
            <person name="Xu L."/>
        </authorList>
    </citation>
    <scope>NUCLEOTIDE SEQUENCE [LARGE SCALE GENOMIC DNA]</scope>
    <source>
        <strain evidence="3 4">MCCC 1K01500</strain>
    </source>
</reference>
<keyword evidence="4" id="KW-1185">Reference proteome</keyword>
<name>A0A6I4SV18_9SPHN</name>
<gene>
    <name evidence="3" type="ORF">GRI89_05165</name>
</gene>
<feature type="region of interest" description="Disordered" evidence="1">
    <location>
        <begin position="63"/>
        <end position="172"/>
    </location>
</feature>
<feature type="transmembrane region" description="Helical" evidence="2">
    <location>
        <begin position="21"/>
        <end position="44"/>
    </location>
</feature>
<evidence type="ECO:0000313" key="3">
    <source>
        <dbReference type="EMBL" id="MXO58927.1"/>
    </source>
</evidence>
<organism evidence="3 4">
    <name type="scientific">Croceibacterium salegens</name>
    <dbReference type="NCBI Taxonomy" id="1737568"/>
    <lineage>
        <taxon>Bacteria</taxon>
        <taxon>Pseudomonadati</taxon>
        <taxon>Pseudomonadota</taxon>
        <taxon>Alphaproteobacteria</taxon>
        <taxon>Sphingomonadales</taxon>
        <taxon>Erythrobacteraceae</taxon>
        <taxon>Croceibacterium</taxon>
    </lineage>
</organism>
<sequence>MSETIRSEQATKFTERRRRPRWGALVLIGLAHVLVLFGLARAFAPDFTAAVVEQATSGFMVTVYTPPPAEPSPDEGASGEEAKEAKAKDVAVPPKPKPKKTDAPKAASTGKANDSGARDQGSGTGAGGPGDGTGSGNGGQGSGGGIAAGPSVRSGELNQARDFPVPDGGRQARFGKSVTVYFTVTTDGRARNCTVARTEVDAATAARVCPLVEEKIRFNPATRADGTPVEARYGYRVDFSAK</sequence>
<dbReference type="RefSeq" id="WP_159792890.1">
    <property type="nucleotide sequence ID" value="NZ_WTYM01000031.1"/>
</dbReference>
<evidence type="ECO:0000256" key="2">
    <source>
        <dbReference type="SAM" id="Phobius"/>
    </source>
</evidence>